<sequence>MAGVAMNVRTALAVLLLAAAPLGGCGRASSEQPPLAGAAIGGPFALTDQDGKPVTDRDFAGKYRAIYFGYSFCPDVCPTTLQVLMQGYHAFAKNAPGSSAKLVPIFISVDPDRDTPPVLRQYVAAFGPELKGFTGTSAEIAKVAKEYAVSYSKEPAAKGASGYLMSHSSVAILFGPDGQPITIVPTDQGAKAVTDTFAQWVR</sequence>
<dbReference type="InterPro" id="IPR003782">
    <property type="entry name" value="SCO1/SenC"/>
</dbReference>
<feature type="disulfide bond" description="Redox-active" evidence="4">
    <location>
        <begin position="73"/>
        <end position="77"/>
    </location>
</feature>
<evidence type="ECO:0000256" key="2">
    <source>
        <dbReference type="ARBA" id="ARBA00023008"/>
    </source>
</evidence>
<dbReference type="Proteomes" id="UP000570166">
    <property type="component" value="Unassembled WGS sequence"/>
</dbReference>
<dbReference type="GO" id="GO:0046872">
    <property type="term" value="F:metal ion binding"/>
    <property type="evidence" value="ECO:0007669"/>
    <property type="project" value="UniProtKB-KW"/>
</dbReference>
<keyword evidence="2 3" id="KW-0186">Copper</keyword>
<dbReference type="Gene3D" id="3.40.30.10">
    <property type="entry name" value="Glutaredoxin"/>
    <property type="match status" value="1"/>
</dbReference>
<evidence type="ECO:0000259" key="5">
    <source>
        <dbReference type="PROSITE" id="PS51352"/>
    </source>
</evidence>
<dbReference type="SUPFAM" id="SSF52833">
    <property type="entry name" value="Thioredoxin-like"/>
    <property type="match status" value="1"/>
</dbReference>
<protein>
    <submittedName>
        <fullName evidence="6">SCO family protein</fullName>
    </submittedName>
</protein>
<evidence type="ECO:0000313" key="6">
    <source>
        <dbReference type="EMBL" id="MBA2935478.1"/>
    </source>
</evidence>
<dbReference type="PROSITE" id="PS51352">
    <property type="entry name" value="THIOREDOXIN_2"/>
    <property type="match status" value="1"/>
</dbReference>
<evidence type="ECO:0000256" key="3">
    <source>
        <dbReference type="PIRSR" id="PIRSR603782-1"/>
    </source>
</evidence>
<keyword evidence="3" id="KW-0479">Metal-binding</keyword>
<evidence type="ECO:0000313" key="7">
    <source>
        <dbReference type="Proteomes" id="UP000570166"/>
    </source>
</evidence>
<keyword evidence="7" id="KW-1185">Reference proteome</keyword>
<dbReference type="FunFam" id="3.40.30.10:FF:000013">
    <property type="entry name" value="Blast:Protein SCO1 homolog, mitochondrial"/>
    <property type="match status" value="1"/>
</dbReference>
<dbReference type="PANTHER" id="PTHR12151">
    <property type="entry name" value="ELECTRON TRANSPORT PROTIN SCO1/SENC FAMILY MEMBER"/>
    <property type="match status" value="1"/>
</dbReference>
<name>A0A838LDA8_9SPHN</name>
<feature type="binding site" evidence="3">
    <location>
        <position position="167"/>
    </location>
    <ligand>
        <name>Cu cation</name>
        <dbReference type="ChEBI" id="CHEBI:23378"/>
    </ligand>
</feature>
<gene>
    <name evidence="6" type="ORF">HZF05_15430</name>
</gene>
<organism evidence="6 7">
    <name type="scientific">Sphingomonas chungangi</name>
    <dbReference type="NCBI Taxonomy" id="2683589"/>
    <lineage>
        <taxon>Bacteria</taxon>
        <taxon>Pseudomonadati</taxon>
        <taxon>Pseudomonadota</taxon>
        <taxon>Alphaproteobacteria</taxon>
        <taxon>Sphingomonadales</taxon>
        <taxon>Sphingomonadaceae</taxon>
        <taxon>Sphingomonas</taxon>
    </lineage>
</organism>
<dbReference type="Pfam" id="PF02630">
    <property type="entry name" value="SCO1-SenC"/>
    <property type="match status" value="1"/>
</dbReference>
<dbReference type="InterPro" id="IPR036249">
    <property type="entry name" value="Thioredoxin-like_sf"/>
</dbReference>
<keyword evidence="4" id="KW-1015">Disulfide bond</keyword>
<feature type="binding site" evidence="3">
    <location>
        <position position="77"/>
    </location>
    <ligand>
        <name>Cu cation</name>
        <dbReference type="ChEBI" id="CHEBI:23378"/>
    </ligand>
</feature>
<comment type="caution">
    <text evidence="6">The sequence shown here is derived from an EMBL/GenBank/DDBJ whole genome shotgun (WGS) entry which is preliminary data.</text>
</comment>
<reference evidence="6 7" key="1">
    <citation type="submission" date="2020-07" db="EMBL/GenBank/DDBJ databases">
        <authorList>
            <person name="Sun Q."/>
        </authorList>
    </citation>
    <scope>NUCLEOTIDE SEQUENCE [LARGE SCALE GENOMIC DNA]</scope>
    <source>
        <strain evidence="6 7">CGMCC 1.13654</strain>
    </source>
</reference>
<dbReference type="InterPro" id="IPR013766">
    <property type="entry name" value="Thioredoxin_domain"/>
</dbReference>
<dbReference type="PANTHER" id="PTHR12151:SF25">
    <property type="entry name" value="LINALOOL DEHYDRATASE_ISOMERASE DOMAIN-CONTAINING PROTEIN"/>
    <property type="match status" value="1"/>
</dbReference>
<evidence type="ECO:0000256" key="4">
    <source>
        <dbReference type="PIRSR" id="PIRSR603782-2"/>
    </source>
</evidence>
<proteinExistence type="inferred from homology"/>
<dbReference type="CDD" id="cd02968">
    <property type="entry name" value="SCO"/>
    <property type="match status" value="1"/>
</dbReference>
<dbReference type="EMBL" id="JACEIB010000025">
    <property type="protein sequence ID" value="MBA2935478.1"/>
    <property type="molecule type" value="Genomic_DNA"/>
</dbReference>
<evidence type="ECO:0000256" key="1">
    <source>
        <dbReference type="ARBA" id="ARBA00010996"/>
    </source>
</evidence>
<accession>A0A838LDA8</accession>
<dbReference type="AlphaFoldDB" id="A0A838LDA8"/>
<feature type="domain" description="Thioredoxin" evidence="5">
    <location>
        <begin position="35"/>
        <end position="202"/>
    </location>
</feature>
<comment type="similarity">
    <text evidence="1">Belongs to the SCO1/2 family.</text>
</comment>
<feature type="binding site" evidence="3">
    <location>
        <position position="73"/>
    </location>
    <ligand>
        <name>Cu cation</name>
        <dbReference type="ChEBI" id="CHEBI:23378"/>
    </ligand>
</feature>